<dbReference type="RefSeq" id="WP_034572527.1">
    <property type="nucleotide sequence ID" value="NZ_JQBS01000018.1"/>
</dbReference>
<dbReference type="Proteomes" id="UP000051658">
    <property type="component" value="Unassembled WGS sequence"/>
</dbReference>
<gene>
    <name evidence="2" type="ORF">IV74_GL000759</name>
</gene>
<keyword evidence="1" id="KW-1133">Transmembrane helix</keyword>
<keyword evidence="1" id="KW-0812">Transmembrane</keyword>
<proteinExistence type="predicted"/>
<accession>A0A0R2I4M3</accession>
<evidence type="ECO:0000256" key="1">
    <source>
        <dbReference type="SAM" id="Phobius"/>
    </source>
</evidence>
<feature type="transmembrane region" description="Helical" evidence="1">
    <location>
        <begin position="36"/>
        <end position="55"/>
    </location>
</feature>
<dbReference type="EMBL" id="JQBS01000018">
    <property type="protein sequence ID" value="KRN56756.1"/>
    <property type="molecule type" value="Genomic_DNA"/>
</dbReference>
<name>A0A0R2I4M3_CARDV</name>
<dbReference type="AlphaFoldDB" id="A0A0R2I4M3"/>
<dbReference type="GeneID" id="89587702"/>
<protein>
    <submittedName>
        <fullName evidence="2">Uncharacterized protein</fullName>
    </submittedName>
</protein>
<evidence type="ECO:0000313" key="3">
    <source>
        <dbReference type="Proteomes" id="UP000051658"/>
    </source>
</evidence>
<organism evidence="2 3">
    <name type="scientific">Carnobacterium divergens DSM 20623</name>
    <dbReference type="NCBI Taxonomy" id="1449336"/>
    <lineage>
        <taxon>Bacteria</taxon>
        <taxon>Bacillati</taxon>
        <taxon>Bacillota</taxon>
        <taxon>Bacilli</taxon>
        <taxon>Lactobacillales</taxon>
        <taxon>Carnobacteriaceae</taxon>
        <taxon>Carnobacterium</taxon>
    </lineage>
</organism>
<comment type="caution">
    <text evidence="2">The sequence shown here is derived from an EMBL/GenBank/DDBJ whole genome shotgun (WGS) entry which is preliminary data.</text>
</comment>
<reference evidence="2 3" key="1">
    <citation type="journal article" date="2015" name="Genome Announc.">
        <title>Expanding the biotechnology potential of lactobacilli through comparative genomics of 213 strains and associated genera.</title>
        <authorList>
            <person name="Sun Z."/>
            <person name="Harris H.M."/>
            <person name="McCann A."/>
            <person name="Guo C."/>
            <person name="Argimon S."/>
            <person name="Zhang W."/>
            <person name="Yang X."/>
            <person name="Jeffery I.B."/>
            <person name="Cooney J.C."/>
            <person name="Kagawa T.F."/>
            <person name="Liu W."/>
            <person name="Song Y."/>
            <person name="Salvetti E."/>
            <person name="Wrobel A."/>
            <person name="Rasinkangas P."/>
            <person name="Parkhill J."/>
            <person name="Rea M.C."/>
            <person name="O'Sullivan O."/>
            <person name="Ritari J."/>
            <person name="Douillard F.P."/>
            <person name="Paul Ross R."/>
            <person name="Yang R."/>
            <person name="Briner A.E."/>
            <person name="Felis G.E."/>
            <person name="de Vos W.M."/>
            <person name="Barrangou R."/>
            <person name="Klaenhammer T.R."/>
            <person name="Caufield P.W."/>
            <person name="Cui Y."/>
            <person name="Zhang H."/>
            <person name="O'Toole P.W."/>
        </authorList>
    </citation>
    <scope>NUCLEOTIDE SEQUENCE [LARGE SCALE GENOMIC DNA]</scope>
    <source>
        <strain evidence="2 3">DSM 20623</strain>
    </source>
</reference>
<sequence>MENKTCKKCDREIPDNTDDIICEYCKKKSKEKQNQLLKGMFSIAGVSILAVGAILKEKD</sequence>
<dbReference type="PATRIC" id="fig|1449336.4.peg.776"/>
<keyword evidence="3" id="KW-1185">Reference proteome</keyword>
<evidence type="ECO:0000313" key="2">
    <source>
        <dbReference type="EMBL" id="KRN56756.1"/>
    </source>
</evidence>
<keyword evidence="1" id="KW-0472">Membrane</keyword>